<protein>
    <submittedName>
        <fullName evidence="2">Uncharacterized protein</fullName>
    </submittedName>
</protein>
<name>A0A179G3J4_METCM</name>
<comment type="caution">
    <text evidence="2">The sequence shown here is derived from an EMBL/GenBank/DDBJ whole genome shotgun (WGS) entry which is preliminary data.</text>
</comment>
<keyword evidence="3" id="KW-1185">Reference proteome</keyword>
<sequence length="130" mass="13883">MKYSLTSVFALAMAALASPTPGGDSGILSGYGGGMDVGYPGQGLKLQHVYVTGEPQVILVGIKITPVLQTRILEVNQGVNLLSGPGLSLRQDADQFLKINERAHGVYGCSQACESRINEQHCVRFDSQLY</sequence>
<evidence type="ECO:0000256" key="1">
    <source>
        <dbReference type="SAM" id="SignalP"/>
    </source>
</evidence>
<accession>A0A179G3J4</accession>
<evidence type="ECO:0000313" key="3">
    <source>
        <dbReference type="Proteomes" id="UP000078397"/>
    </source>
</evidence>
<organism evidence="2 3">
    <name type="scientific">Pochonia chlamydosporia 170</name>
    <dbReference type="NCBI Taxonomy" id="1380566"/>
    <lineage>
        <taxon>Eukaryota</taxon>
        <taxon>Fungi</taxon>
        <taxon>Dikarya</taxon>
        <taxon>Ascomycota</taxon>
        <taxon>Pezizomycotina</taxon>
        <taxon>Sordariomycetes</taxon>
        <taxon>Hypocreomycetidae</taxon>
        <taxon>Hypocreales</taxon>
        <taxon>Clavicipitaceae</taxon>
        <taxon>Pochonia</taxon>
    </lineage>
</organism>
<reference evidence="2 3" key="1">
    <citation type="journal article" date="2016" name="PLoS Pathog.">
        <title>Biosynthesis of antibiotic leucinostatins in bio-control fungus Purpureocillium lilacinum and their inhibition on phytophthora revealed by genome mining.</title>
        <authorList>
            <person name="Wang G."/>
            <person name="Liu Z."/>
            <person name="Lin R."/>
            <person name="Li E."/>
            <person name="Mao Z."/>
            <person name="Ling J."/>
            <person name="Yang Y."/>
            <person name="Yin W.B."/>
            <person name="Xie B."/>
        </authorList>
    </citation>
    <scope>NUCLEOTIDE SEQUENCE [LARGE SCALE GENOMIC DNA]</scope>
    <source>
        <strain evidence="2">170</strain>
    </source>
</reference>
<feature type="signal peptide" evidence="1">
    <location>
        <begin position="1"/>
        <end position="17"/>
    </location>
</feature>
<dbReference type="GeneID" id="28856801"/>
<dbReference type="KEGG" id="pchm:VFPPC_15054"/>
<keyword evidence="1" id="KW-0732">Signal</keyword>
<dbReference type="AlphaFoldDB" id="A0A179G3J4"/>
<gene>
    <name evidence="2" type="ORF">VFPPC_15054</name>
</gene>
<dbReference type="Proteomes" id="UP000078397">
    <property type="component" value="Unassembled WGS sequence"/>
</dbReference>
<evidence type="ECO:0000313" key="2">
    <source>
        <dbReference type="EMBL" id="OAQ72030.1"/>
    </source>
</evidence>
<dbReference type="RefSeq" id="XP_018148113.1">
    <property type="nucleotide sequence ID" value="XM_018292807.1"/>
</dbReference>
<feature type="chain" id="PRO_5008102339" evidence="1">
    <location>
        <begin position="18"/>
        <end position="130"/>
    </location>
</feature>
<proteinExistence type="predicted"/>
<dbReference type="EMBL" id="LSBJ02000001">
    <property type="protein sequence ID" value="OAQ72030.1"/>
    <property type="molecule type" value="Genomic_DNA"/>
</dbReference>